<proteinExistence type="predicted"/>
<evidence type="ECO:0000256" key="1">
    <source>
        <dbReference type="SAM" id="MobiDB-lite"/>
    </source>
</evidence>
<dbReference type="Gramene" id="KZM84583">
    <property type="protein sequence ID" value="KZM84583"/>
    <property type="gene ID" value="DCAR_027995"/>
</dbReference>
<dbReference type="AlphaFoldDB" id="A0A175YMA2"/>
<reference evidence="2" key="1">
    <citation type="journal article" date="2016" name="Nat. Genet.">
        <title>A high-quality carrot genome assembly provides new insights into carotenoid accumulation and asterid genome evolution.</title>
        <authorList>
            <person name="Iorizzo M."/>
            <person name="Ellison S."/>
            <person name="Senalik D."/>
            <person name="Zeng P."/>
            <person name="Satapoomin P."/>
            <person name="Huang J."/>
            <person name="Bowman M."/>
            <person name="Iovene M."/>
            <person name="Sanseverino W."/>
            <person name="Cavagnaro P."/>
            <person name="Yildiz M."/>
            <person name="Macko-Podgorni A."/>
            <person name="Moranska E."/>
            <person name="Grzebelus E."/>
            <person name="Grzebelus D."/>
            <person name="Ashrafi H."/>
            <person name="Zheng Z."/>
            <person name="Cheng S."/>
            <person name="Spooner D."/>
            <person name="Van Deynze A."/>
            <person name="Simon P."/>
        </authorList>
    </citation>
    <scope>NUCLEOTIDE SEQUENCE [LARGE SCALE GENOMIC DNA]</scope>
    <source>
        <tissue evidence="2">Leaf</tissue>
    </source>
</reference>
<feature type="compositionally biased region" description="Polar residues" evidence="1">
    <location>
        <begin position="304"/>
        <end position="313"/>
    </location>
</feature>
<dbReference type="OMA" id="KEVHETQ"/>
<feature type="region of interest" description="Disordered" evidence="1">
    <location>
        <begin position="562"/>
        <end position="593"/>
    </location>
</feature>
<organism evidence="2">
    <name type="scientific">Daucus carota subsp. sativus</name>
    <name type="common">Carrot</name>
    <dbReference type="NCBI Taxonomy" id="79200"/>
    <lineage>
        <taxon>Eukaryota</taxon>
        <taxon>Viridiplantae</taxon>
        <taxon>Streptophyta</taxon>
        <taxon>Embryophyta</taxon>
        <taxon>Tracheophyta</taxon>
        <taxon>Spermatophyta</taxon>
        <taxon>Magnoliopsida</taxon>
        <taxon>eudicotyledons</taxon>
        <taxon>Gunneridae</taxon>
        <taxon>Pentapetalae</taxon>
        <taxon>asterids</taxon>
        <taxon>campanulids</taxon>
        <taxon>Apiales</taxon>
        <taxon>Apiaceae</taxon>
        <taxon>Apioideae</taxon>
        <taxon>Scandiceae</taxon>
        <taxon>Daucinae</taxon>
        <taxon>Daucus</taxon>
        <taxon>Daucus sect. Daucus</taxon>
    </lineage>
</organism>
<protein>
    <submittedName>
        <fullName evidence="2">Uncharacterized protein</fullName>
    </submittedName>
</protein>
<sequence length="689" mass="77057">MEGKKLNFNAPLLSVRVKRKDKDVPPPCKQLAVPARKSVSPPSSRQLSVPPRRSVSELTDLTKPAAVPFEWERTPGRPKVEGKGEALSQKEPLPSPRFPPGRAFDIRKRVSGELLEYQNLSRPQLEASPLNENVSVVGMTEGCHSEDGDDAILESLDALSQTESFSGSCSITDSSSNGGPFTQSSKTFRADQKTLDLMMARFLPAARAMIIETPKYVQKKKSVESQASRNVKKIVSGELRPLLERYGSNTAPQYSPYKRNAFSEVEDDGDDYRHRRSGLACGLLPRLSKKSLRFLDPVPRMKSRPQSPVSSASEVRRMARTAHSGPLPQVQQEKQSLKDNYWDDIKIGVKQQELIESKLIGANTVRHSIDSYRKESLLPRTRSRSGCISPYRNEKPRSPFHDGARFLGVPKMVKTTESGNVNLTSKEFDKFRDISAYQMYKRESDILSSLAERILYIDLVNNTELPILDSEEELLKKLSTENLGESRGTEEIRMPESLDTVKMVKSTNIGSTAAGSASSGCISNLKSRADNIKVMKQDANLGHEAASLECSIVHPAENLATQTENSGKVNDDKNVGVGFPQSPLPPPLPKSPSEPWLWRNLSSISLRNPFSHGQSKKINRKTSSTSSKWETIVKTSNVSHDHKRYSELQTDWSHIVYSCDRNSSLMFRSSKQFNRKKKELEDRPLQYLL</sequence>
<dbReference type="InterPro" id="IPR007789">
    <property type="entry name" value="DUF688"/>
</dbReference>
<gene>
    <name evidence="2" type="ORF">DCAR_027995</name>
</gene>
<comment type="caution">
    <text evidence="2">The sequence shown here is derived from an EMBL/GenBank/DDBJ whole genome shotgun (WGS) entry which is preliminary data.</text>
</comment>
<feature type="region of interest" description="Disordered" evidence="1">
    <location>
        <begin position="298"/>
        <end position="335"/>
    </location>
</feature>
<dbReference type="Pfam" id="PF05097">
    <property type="entry name" value="DUF688"/>
    <property type="match status" value="1"/>
</dbReference>
<feature type="region of interest" description="Disordered" evidence="1">
    <location>
        <begin position="166"/>
        <end position="187"/>
    </location>
</feature>
<dbReference type="STRING" id="79200.A0A175YMA2"/>
<feature type="compositionally biased region" description="Basic and acidic residues" evidence="1">
    <location>
        <begin position="70"/>
        <end position="84"/>
    </location>
</feature>
<accession>A0A175YMA2</accession>
<dbReference type="PANTHER" id="PTHR33671:SF3">
    <property type="entry name" value="F28N24.8 PROTEIN"/>
    <property type="match status" value="1"/>
</dbReference>
<dbReference type="EMBL" id="LNRQ01000008">
    <property type="protein sequence ID" value="KZM84583.1"/>
    <property type="molecule type" value="Genomic_DNA"/>
</dbReference>
<evidence type="ECO:0000313" key="2">
    <source>
        <dbReference type="EMBL" id="KZM84583.1"/>
    </source>
</evidence>
<name>A0A175YMA2_DAUCS</name>
<dbReference type="PANTHER" id="PTHR33671">
    <property type="entry name" value="N-METHYLTRANSFERASE, PUTATIVE (DUF688)-RELATED"/>
    <property type="match status" value="1"/>
</dbReference>
<feature type="region of interest" description="Disordered" evidence="1">
    <location>
        <begin position="19"/>
        <end position="103"/>
    </location>
</feature>
<feature type="compositionally biased region" description="Pro residues" evidence="1">
    <location>
        <begin position="582"/>
        <end position="592"/>
    </location>
</feature>